<dbReference type="EMBL" id="NQIK02000001">
    <property type="protein sequence ID" value="KAF7575973.1"/>
    <property type="molecule type" value="Genomic_DNA"/>
</dbReference>
<comment type="caution">
    <text evidence="1">The sequence shown here is derived from an EMBL/GenBank/DDBJ whole genome shotgun (WGS) entry which is preliminary data.</text>
</comment>
<proteinExistence type="predicted"/>
<protein>
    <submittedName>
        <fullName evidence="1">Uncharacterized protein</fullName>
    </submittedName>
</protein>
<name>A0A317AFF4_9PLEO</name>
<dbReference type="RefSeq" id="XP_065964829.1">
    <property type="nucleotide sequence ID" value="XM_066102627.1"/>
</dbReference>
<gene>
    <name evidence="1" type="ORF">PtrM4_002130</name>
</gene>
<dbReference type="Proteomes" id="UP000245464">
    <property type="component" value="Chromosome 1"/>
</dbReference>
<evidence type="ECO:0000313" key="2">
    <source>
        <dbReference type="Proteomes" id="UP000245464"/>
    </source>
</evidence>
<reference evidence="1 2" key="1">
    <citation type="journal article" date="2018" name="BMC Genomics">
        <title>Comparative genomics of the wheat fungal pathogen Pyrenophora tritici-repentis reveals chromosomal variations and genome plasticity.</title>
        <authorList>
            <person name="Moolhuijzen P."/>
            <person name="See P.T."/>
            <person name="Hane J.K."/>
            <person name="Shi G."/>
            <person name="Liu Z."/>
            <person name="Oliver R.P."/>
            <person name="Moffat C.S."/>
        </authorList>
    </citation>
    <scope>NUCLEOTIDE SEQUENCE [LARGE SCALE GENOMIC DNA]</scope>
    <source>
        <strain evidence="1">M4</strain>
    </source>
</reference>
<dbReference type="KEGG" id="ptrr:90953819"/>
<dbReference type="AlphaFoldDB" id="A0A317AFF4"/>
<dbReference type="GeneID" id="90953819"/>
<accession>A0A317AFF4</accession>
<organism evidence="1 2">
    <name type="scientific">Pyrenophora tritici-repentis</name>
    <dbReference type="NCBI Taxonomy" id="45151"/>
    <lineage>
        <taxon>Eukaryota</taxon>
        <taxon>Fungi</taxon>
        <taxon>Dikarya</taxon>
        <taxon>Ascomycota</taxon>
        <taxon>Pezizomycotina</taxon>
        <taxon>Dothideomycetes</taxon>
        <taxon>Pleosporomycetidae</taxon>
        <taxon>Pleosporales</taxon>
        <taxon>Pleosporineae</taxon>
        <taxon>Pleosporaceae</taxon>
        <taxon>Pyrenophora</taxon>
    </lineage>
</organism>
<sequence>MKPRVVNDTKVDTFSGPIVPLSEEASFKRSLKLHPIKTIGLVNNAHIISARYQDISMDGLADITGYLPGSTLAAFEQNLLLKENGLRLFALLIRWQVDTGLPQPAGGSAALNQLIDVLARLDGLVTGYVAANGRGEFERGRDRGSSW</sequence>
<evidence type="ECO:0000313" key="1">
    <source>
        <dbReference type="EMBL" id="KAF7575973.1"/>
    </source>
</evidence>